<dbReference type="AlphaFoldDB" id="A0A0E9XYE8"/>
<reference evidence="1" key="2">
    <citation type="journal article" date="2015" name="Fish Shellfish Immunol.">
        <title>Early steps in the European eel (Anguilla anguilla)-Vibrio vulnificus interaction in the gills: Role of the RtxA13 toxin.</title>
        <authorList>
            <person name="Callol A."/>
            <person name="Pajuelo D."/>
            <person name="Ebbesson L."/>
            <person name="Teles M."/>
            <person name="MacKenzie S."/>
            <person name="Amaro C."/>
        </authorList>
    </citation>
    <scope>NUCLEOTIDE SEQUENCE</scope>
</reference>
<organism evidence="1">
    <name type="scientific">Anguilla anguilla</name>
    <name type="common">European freshwater eel</name>
    <name type="synonym">Muraena anguilla</name>
    <dbReference type="NCBI Taxonomy" id="7936"/>
    <lineage>
        <taxon>Eukaryota</taxon>
        <taxon>Metazoa</taxon>
        <taxon>Chordata</taxon>
        <taxon>Craniata</taxon>
        <taxon>Vertebrata</taxon>
        <taxon>Euteleostomi</taxon>
        <taxon>Actinopterygii</taxon>
        <taxon>Neopterygii</taxon>
        <taxon>Teleostei</taxon>
        <taxon>Anguilliformes</taxon>
        <taxon>Anguillidae</taxon>
        <taxon>Anguilla</taxon>
    </lineage>
</organism>
<protein>
    <submittedName>
        <fullName evidence="1">Uncharacterized protein</fullName>
    </submittedName>
</protein>
<dbReference type="EMBL" id="GBXM01001712">
    <property type="protein sequence ID" value="JAI06866.1"/>
    <property type="molecule type" value="Transcribed_RNA"/>
</dbReference>
<reference evidence="1" key="1">
    <citation type="submission" date="2014-11" db="EMBL/GenBank/DDBJ databases">
        <authorList>
            <person name="Amaro Gonzalez C."/>
        </authorList>
    </citation>
    <scope>NUCLEOTIDE SEQUENCE</scope>
</reference>
<sequence>MICDIYTGLLRFLWFGSSPTLEPGLF</sequence>
<name>A0A0E9XYE8_ANGAN</name>
<proteinExistence type="predicted"/>
<accession>A0A0E9XYE8</accession>
<evidence type="ECO:0000313" key="1">
    <source>
        <dbReference type="EMBL" id="JAI06866.1"/>
    </source>
</evidence>